<keyword evidence="2" id="KW-1185">Reference proteome</keyword>
<dbReference type="EMBL" id="JBBPBK010000006">
    <property type="protein sequence ID" value="KAK9282831.1"/>
    <property type="molecule type" value="Genomic_DNA"/>
</dbReference>
<organism evidence="1 2">
    <name type="scientific">Liquidambar formosana</name>
    <name type="common">Formosan gum</name>
    <dbReference type="NCBI Taxonomy" id="63359"/>
    <lineage>
        <taxon>Eukaryota</taxon>
        <taxon>Viridiplantae</taxon>
        <taxon>Streptophyta</taxon>
        <taxon>Embryophyta</taxon>
        <taxon>Tracheophyta</taxon>
        <taxon>Spermatophyta</taxon>
        <taxon>Magnoliopsida</taxon>
        <taxon>eudicotyledons</taxon>
        <taxon>Gunneridae</taxon>
        <taxon>Pentapetalae</taxon>
        <taxon>Saxifragales</taxon>
        <taxon>Altingiaceae</taxon>
        <taxon>Liquidambar</taxon>
    </lineage>
</organism>
<name>A0AAP0RQX0_LIQFO</name>
<proteinExistence type="predicted"/>
<dbReference type="Proteomes" id="UP001415857">
    <property type="component" value="Unassembled WGS sequence"/>
</dbReference>
<comment type="caution">
    <text evidence="1">The sequence shown here is derived from an EMBL/GenBank/DDBJ whole genome shotgun (WGS) entry which is preliminary data.</text>
</comment>
<protein>
    <submittedName>
        <fullName evidence="1">Uncharacterized protein</fullName>
    </submittedName>
</protein>
<evidence type="ECO:0000313" key="1">
    <source>
        <dbReference type="EMBL" id="KAK9282831.1"/>
    </source>
</evidence>
<reference evidence="1 2" key="1">
    <citation type="journal article" date="2024" name="Plant J.">
        <title>Genome sequences and population genomics reveal climatic adaptation and genomic divergence between two closely related sweetgum species.</title>
        <authorList>
            <person name="Xu W.Q."/>
            <person name="Ren C.Q."/>
            <person name="Zhang X.Y."/>
            <person name="Comes H.P."/>
            <person name="Liu X.H."/>
            <person name="Li Y.G."/>
            <person name="Kettle C.J."/>
            <person name="Jalonen R."/>
            <person name="Gaisberger H."/>
            <person name="Ma Y.Z."/>
            <person name="Qiu Y.X."/>
        </authorList>
    </citation>
    <scope>NUCLEOTIDE SEQUENCE [LARGE SCALE GENOMIC DNA]</scope>
    <source>
        <strain evidence="1">Hangzhou</strain>
    </source>
</reference>
<gene>
    <name evidence="1" type="ORF">L1049_011054</name>
</gene>
<evidence type="ECO:0000313" key="2">
    <source>
        <dbReference type="Proteomes" id="UP001415857"/>
    </source>
</evidence>
<dbReference type="AlphaFoldDB" id="A0AAP0RQX0"/>
<accession>A0AAP0RQX0</accession>
<sequence>MTKLANPESQEAELQKLHSARKDLGLISGKHWKLTLKTRGRLQRLYYIRFMAMCLGLEAMEFSEGFQQGKCEVRMNC</sequence>